<proteinExistence type="predicted"/>
<dbReference type="AlphaFoldDB" id="A0A1Q8CKJ4"/>
<name>A0A1Q8CKJ4_9PSEU</name>
<comment type="caution">
    <text evidence="1">The sequence shown here is derived from an EMBL/GenBank/DDBJ whole genome shotgun (WGS) entry which is preliminary data.</text>
</comment>
<protein>
    <submittedName>
        <fullName evidence="1">Uncharacterized protein</fullName>
    </submittedName>
</protein>
<reference evidence="1 2" key="1">
    <citation type="submission" date="2016-12" db="EMBL/GenBank/DDBJ databases">
        <title>The draft genome sequence of Actinophytocola sp. 11-183.</title>
        <authorList>
            <person name="Wang W."/>
            <person name="Yuan L."/>
        </authorList>
    </citation>
    <scope>NUCLEOTIDE SEQUENCE [LARGE SCALE GENOMIC DNA]</scope>
    <source>
        <strain evidence="1 2">11-183</strain>
    </source>
</reference>
<dbReference type="InterPro" id="IPR011006">
    <property type="entry name" value="CheY-like_superfamily"/>
</dbReference>
<keyword evidence="2" id="KW-1185">Reference proteome</keyword>
<dbReference type="Gene3D" id="3.40.50.2300">
    <property type="match status" value="1"/>
</dbReference>
<dbReference type="Proteomes" id="UP000185596">
    <property type="component" value="Unassembled WGS sequence"/>
</dbReference>
<evidence type="ECO:0000313" key="1">
    <source>
        <dbReference type="EMBL" id="OLF14881.1"/>
    </source>
</evidence>
<gene>
    <name evidence="1" type="ORF">BU204_24370</name>
</gene>
<dbReference type="SUPFAM" id="SSF52172">
    <property type="entry name" value="CheY-like"/>
    <property type="match status" value="1"/>
</dbReference>
<sequence length="318" mass="35647">MADSEVTVRLLGEVLVNGDALPDLLANLLIALSLAPDRRLPVYRLAEVWPDGQRPTDIAVHKAMSRLRDYVPLPAQRNRYYRIELDDGSVDADVFVAGVKALPNTADPAKMNELLELWDGDPRQHYPVTRKYWYRVYQARAELLKKLAHLSPPDLRSLSALATFLNHFPSTEIPAGLWFAASESGRTPGRKRVLIVEDQIGDDFASMLAPRYDYVILRSLADWHKFVVDEPLDFDVALVDLHLTSSSTDMEGIVVLEYLRDNTPIPTLLISGAPLPGDTEATRRQYKLSGVFLKGPDNSLPTLPDSVERAIREGRPRD</sequence>
<accession>A0A1Q8CKJ4</accession>
<evidence type="ECO:0000313" key="2">
    <source>
        <dbReference type="Proteomes" id="UP000185596"/>
    </source>
</evidence>
<organism evidence="1 2">
    <name type="scientific">Actinophytocola xanthii</name>
    <dbReference type="NCBI Taxonomy" id="1912961"/>
    <lineage>
        <taxon>Bacteria</taxon>
        <taxon>Bacillati</taxon>
        <taxon>Actinomycetota</taxon>
        <taxon>Actinomycetes</taxon>
        <taxon>Pseudonocardiales</taxon>
        <taxon>Pseudonocardiaceae</taxon>
    </lineage>
</organism>
<dbReference type="EMBL" id="MSIE01000047">
    <property type="protein sequence ID" value="OLF14881.1"/>
    <property type="molecule type" value="Genomic_DNA"/>
</dbReference>